<organism evidence="2 3">
    <name type="scientific">Flammeovirga pacifica</name>
    <dbReference type="NCBI Taxonomy" id="915059"/>
    <lineage>
        <taxon>Bacteria</taxon>
        <taxon>Pseudomonadati</taxon>
        <taxon>Bacteroidota</taxon>
        <taxon>Cytophagia</taxon>
        <taxon>Cytophagales</taxon>
        <taxon>Flammeovirgaceae</taxon>
        <taxon>Flammeovirga</taxon>
    </lineage>
</organism>
<dbReference type="EMBL" id="JRYR02000001">
    <property type="protein sequence ID" value="OHX68346.1"/>
    <property type="molecule type" value="Genomic_DNA"/>
</dbReference>
<proteinExistence type="predicted"/>
<evidence type="ECO:0000259" key="1">
    <source>
        <dbReference type="Pfam" id="PF08242"/>
    </source>
</evidence>
<dbReference type="Proteomes" id="UP000179797">
    <property type="component" value="Unassembled WGS sequence"/>
</dbReference>
<dbReference type="STRING" id="915059.NH26_19330"/>
<protein>
    <recommendedName>
        <fullName evidence="1">Methyltransferase type 12 domain-containing protein</fullName>
    </recommendedName>
</protein>
<dbReference type="InterPro" id="IPR013217">
    <property type="entry name" value="Methyltransf_12"/>
</dbReference>
<reference evidence="2 3" key="1">
    <citation type="journal article" date="2012" name="Int. J. Syst. Evol. Microbiol.">
        <title>Flammeovirga pacifica sp. nov., isolated from deep-sea sediment.</title>
        <authorList>
            <person name="Xu H."/>
            <person name="Fu Y."/>
            <person name="Yang N."/>
            <person name="Ding Z."/>
            <person name="Lai Q."/>
            <person name="Zeng R."/>
        </authorList>
    </citation>
    <scope>NUCLEOTIDE SEQUENCE [LARGE SCALE GENOMIC DNA]</scope>
    <source>
        <strain evidence="3">DSM 24597 / LMG 26175 / WPAGA1</strain>
    </source>
</reference>
<feature type="domain" description="Methyltransferase type 12" evidence="1">
    <location>
        <begin position="43"/>
        <end position="137"/>
    </location>
</feature>
<sequence>MRKNQFDYIAKIYDKLAYLVFGNKITYIQQRTFYRLPKEKKVLIIGGGTGKIIPYIEEQLQPNSLTFLDYSSTMIQLAQQVPYKGDIHYINDSYTSLFKQKETYDIIITNFFLDVLPSKALDTFVNDVNKLLNDNGYWVVSDFRIDPHPRKKLLHTSLHQLMVLFFKITANLENTQLPNYIQVIDATKKYKKRAIKYAYFDMMFTALYSKL</sequence>
<keyword evidence="3" id="KW-1185">Reference proteome</keyword>
<gene>
    <name evidence="2" type="ORF">NH26_19330</name>
</gene>
<dbReference type="OrthoDB" id="836632at2"/>
<dbReference type="AlphaFoldDB" id="A0A1S1Z4Y2"/>
<evidence type="ECO:0000313" key="2">
    <source>
        <dbReference type="EMBL" id="OHX68346.1"/>
    </source>
</evidence>
<dbReference type="InterPro" id="IPR029063">
    <property type="entry name" value="SAM-dependent_MTases_sf"/>
</dbReference>
<accession>A0A1S1Z4Y2</accession>
<dbReference type="SUPFAM" id="SSF53335">
    <property type="entry name" value="S-adenosyl-L-methionine-dependent methyltransferases"/>
    <property type="match status" value="1"/>
</dbReference>
<evidence type="ECO:0000313" key="3">
    <source>
        <dbReference type="Proteomes" id="UP000179797"/>
    </source>
</evidence>
<dbReference type="Gene3D" id="3.40.50.150">
    <property type="entry name" value="Vaccinia Virus protein VP39"/>
    <property type="match status" value="1"/>
</dbReference>
<dbReference type="Pfam" id="PF08242">
    <property type="entry name" value="Methyltransf_12"/>
    <property type="match status" value="1"/>
</dbReference>
<name>A0A1S1Z4Y2_FLAPC</name>
<comment type="caution">
    <text evidence="2">The sequence shown here is derived from an EMBL/GenBank/DDBJ whole genome shotgun (WGS) entry which is preliminary data.</text>
</comment>
<dbReference type="RefSeq" id="WP_044227145.1">
    <property type="nucleotide sequence ID" value="NZ_JRYR02000001.1"/>
</dbReference>